<feature type="binding site" evidence="2">
    <location>
        <begin position="7"/>
        <end position="20"/>
    </location>
    <ligand>
        <name>ATP</name>
        <dbReference type="ChEBI" id="CHEBI:30616"/>
    </ligand>
</feature>
<sequence length="402" mass="41472">MKFAGIIAEYDPFHNGHAWQIAAARQLGAGHVAVVLSCGLTQRGAPPLLGEAERVRAALDAGADLVFALPAPWAMSGAESFARAGASLLAAAGCDALVFGAEDPDTARLQAAGRLLASPAYRAALKEQLAGGARSFAAARQAAAAQAAPHSGLAALLEQPNNNLAVEYCKAIHELGLPLAPFALPRQGALHNDARAAGRYASASALRELWRQSGPEPLAPYVPPAALALYRRAWAGGQYTAPARLETAVLSRLRARAALGGFAGVRGASEGLEQRLASCLRQAVTLEGLWDALTTVRYPRARMRRLVMDAALGYGAPGAGPGWLALPALPPYLHLLGARRGALPLLAKASLPASASLARLARTGPDAARAAAAQTAADDLAALCRAAPGPMGERYAAPFIKL</sequence>
<dbReference type="Pfam" id="PF05636">
    <property type="entry name" value="HIGH_NTase1"/>
    <property type="match status" value="1"/>
</dbReference>
<reference evidence="3" key="2">
    <citation type="submission" date="2021-04" db="EMBL/GenBank/DDBJ databases">
        <authorList>
            <person name="Gilroy R."/>
        </authorList>
    </citation>
    <scope>NUCLEOTIDE SEQUENCE</scope>
    <source>
        <strain evidence="3">ChiHjej9B8-13557</strain>
    </source>
</reference>
<reference evidence="3" key="1">
    <citation type="journal article" date="2021" name="PeerJ">
        <title>Extensive microbial diversity within the chicken gut microbiome revealed by metagenomics and culture.</title>
        <authorList>
            <person name="Gilroy R."/>
            <person name="Ravi A."/>
            <person name="Getino M."/>
            <person name="Pursley I."/>
            <person name="Horton D.L."/>
            <person name="Alikhan N.F."/>
            <person name="Baker D."/>
            <person name="Gharbi K."/>
            <person name="Hall N."/>
            <person name="Watson M."/>
            <person name="Adriaenssens E.M."/>
            <person name="Foster-Nyarko E."/>
            <person name="Jarju S."/>
            <person name="Secka A."/>
            <person name="Antonio M."/>
            <person name="Oren A."/>
            <person name="Chaudhuri R.R."/>
            <person name="La Ragione R."/>
            <person name="Hildebrand F."/>
            <person name="Pallen M.J."/>
        </authorList>
    </citation>
    <scope>NUCLEOTIDE SEQUENCE</scope>
    <source>
        <strain evidence="3">ChiHjej9B8-13557</strain>
    </source>
</reference>
<dbReference type="GO" id="GO:0006400">
    <property type="term" value="P:tRNA modification"/>
    <property type="evidence" value="ECO:0007669"/>
    <property type="project" value="UniProtKB-UniRule"/>
</dbReference>
<dbReference type="Gene3D" id="3.40.50.620">
    <property type="entry name" value="HUPs"/>
    <property type="match status" value="1"/>
</dbReference>
<name>A0A9D2MF69_9FIRM</name>
<dbReference type="PANTHER" id="PTHR37825">
    <property type="entry name" value="TRNA(MET) CYTIDINE ACETATE LIGASE"/>
    <property type="match status" value="1"/>
</dbReference>
<dbReference type="InterPro" id="IPR014729">
    <property type="entry name" value="Rossmann-like_a/b/a_fold"/>
</dbReference>
<protein>
    <recommendedName>
        <fullName evidence="2">tRNA(Met) cytidine acetate ligase</fullName>
        <ecNumber evidence="2">6.3.4.-</ecNumber>
    </recommendedName>
</protein>
<comment type="subcellular location">
    <subcellularLocation>
        <location evidence="2">Cytoplasm</location>
    </subcellularLocation>
</comment>
<dbReference type="AlphaFoldDB" id="A0A9D2MF69"/>
<feature type="binding site" evidence="2">
    <location>
        <position position="186"/>
    </location>
    <ligand>
        <name>ATP</name>
        <dbReference type="ChEBI" id="CHEBI:30616"/>
    </ligand>
</feature>
<dbReference type="SUPFAM" id="SSF52374">
    <property type="entry name" value="Nucleotidylyl transferase"/>
    <property type="match status" value="1"/>
</dbReference>
<accession>A0A9D2MF69</accession>
<dbReference type="GO" id="GO:0000049">
    <property type="term" value="F:tRNA binding"/>
    <property type="evidence" value="ECO:0007669"/>
    <property type="project" value="UniProtKB-KW"/>
</dbReference>
<keyword evidence="2" id="KW-0694">RNA-binding</keyword>
<dbReference type="HAMAP" id="MF_01539">
    <property type="entry name" value="TmcAL"/>
    <property type="match status" value="1"/>
</dbReference>
<comment type="similarity">
    <text evidence="2">Belongs to the TmcAL family.</text>
</comment>
<evidence type="ECO:0000256" key="1">
    <source>
        <dbReference type="ARBA" id="ARBA00022694"/>
    </source>
</evidence>
<keyword evidence="2" id="KW-0436">Ligase</keyword>
<feature type="binding site" evidence="2">
    <location>
        <position position="100"/>
    </location>
    <ligand>
        <name>ATP</name>
        <dbReference type="ChEBI" id="CHEBI:30616"/>
    </ligand>
</feature>
<evidence type="ECO:0000313" key="4">
    <source>
        <dbReference type="Proteomes" id="UP000824211"/>
    </source>
</evidence>
<dbReference type="EMBL" id="DWXX01000080">
    <property type="protein sequence ID" value="HJB58931.1"/>
    <property type="molecule type" value="Genomic_DNA"/>
</dbReference>
<comment type="function">
    <text evidence="2">Catalyzes the formation of N(4)-acetylcytidine (ac(4)C) at the wobble position of elongator tRNA(Met), using acetate and ATP as substrates. First activates an acetate ion to form acetyladenylate (Ac-AMP) and then transfers the acetyl group to tRNA to form ac(4)C34.</text>
</comment>
<comment type="caution">
    <text evidence="3">The sequence shown here is derived from an EMBL/GenBank/DDBJ whole genome shotgun (WGS) entry which is preliminary data.</text>
</comment>
<dbReference type="GO" id="GO:0016879">
    <property type="term" value="F:ligase activity, forming carbon-nitrogen bonds"/>
    <property type="evidence" value="ECO:0007669"/>
    <property type="project" value="UniProtKB-UniRule"/>
</dbReference>
<dbReference type="EC" id="6.3.4.-" evidence="2"/>
<keyword evidence="2" id="KW-0067">ATP-binding</keyword>
<gene>
    <name evidence="2" type="primary">tmcAL</name>
    <name evidence="3" type="ORF">H9771_04620</name>
</gene>
<keyword evidence="2" id="KW-0963">Cytoplasm</keyword>
<dbReference type="Proteomes" id="UP000824211">
    <property type="component" value="Unassembled WGS sequence"/>
</dbReference>
<evidence type="ECO:0000313" key="3">
    <source>
        <dbReference type="EMBL" id="HJB58931.1"/>
    </source>
</evidence>
<proteinExistence type="inferred from homology"/>
<dbReference type="InterPro" id="IPR008513">
    <property type="entry name" value="tRNA(Met)_cyd_acetate_ligase"/>
</dbReference>
<keyword evidence="1 2" id="KW-0819">tRNA processing</keyword>
<dbReference type="GO" id="GO:0005737">
    <property type="term" value="C:cytoplasm"/>
    <property type="evidence" value="ECO:0007669"/>
    <property type="project" value="UniProtKB-SubCell"/>
</dbReference>
<organism evidence="3 4">
    <name type="scientific">Candidatus Faecalibacterium faecipullorum</name>
    <dbReference type="NCBI Taxonomy" id="2838578"/>
    <lineage>
        <taxon>Bacteria</taxon>
        <taxon>Bacillati</taxon>
        <taxon>Bacillota</taxon>
        <taxon>Clostridia</taxon>
        <taxon>Eubacteriales</taxon>
        <taxon>Oscillospiraceae</taxon>
        <taxon>Faecalibacterium</taxon>
    </lineage>
</organism>
<feature type="binding site" evidence="2">
    <location>
        <position position="161"/>
    </location>
    <ligand>
        <name>ATP</name>
        <dbReference type="ChEBI" id="CHEBI:30616"/>
    </ligand>
</feature>
<comment type="catalytic activity">
    <reaction evidence="2">
        <text>cytidine(34) in elongator tRNA(Met) + acetate + ATP = N(4)-acetylcytidine(34) in elongator tRNA(Met) + AMP + diphosphate</text>
        <dbReference type="Rhea" id="RHEA:58144"/>
        <dbReference type="Rhea" id="RHEA-COMP:10693"/>
        <dbReference type="Rhea" id="RHEA-COMP:10694"/>
        <dbReference type="ChEBI" id="CHEBI:30089"/>
        <dbReference type="ChEBI" id="CHEBI:30616"/>
        <dbReference type="ChEBI" id="CHEBI:33019"/>
        <dbReference type="ChEBI" id="CHEBI:74900"/>
        <dbReference type="ChEBI" id="CHEBI:82748"/>
        <dbReference type="ChEBI" id="CHEBI:456215"/>
    </reaction>
</comment>
<dbReference type="GO" id="GO:0005524">
    <property type="term" value="F:ATP binding"/>
    <property type="evidence" value="ECO:0007669"/>
    <property type="project" value="UniProtKB-KW"/>
</dbReference>
<keyword evidence="2" id="KW-0547">Nucleotide-binding</keyword>
<evidence type="ECO:0000256" key="2">
    <source>
        <dbReference type="HAMAP-Rule" id="MF_01539"/>
    </source>
</evidence>
<dbReference type="PANTHER" id="PTHR37825:SF1">
    <property type="entry name" value="TRNA(MET) CYTIDINE ACETATE LIGASE"/>
    <property type="match status" value="1"/>
</dbReference>
<keyword evidence="2" id="KW-0820">tRNA-binding</keyword>
<comment type="caution">
    <text evidence="2">Lacks conserved residue(s) required for the propagation of feature annotation.</text>
</comment>